<gene>
    <name evidence="1" type="ORF">CCHLO57077_00002722</name>
</gene>
<comment type="caution">
    <text evidence="1">The sequence shown here is derived from an EMBL/GenBank/DDBJ whole genome shotgun (WGS) entry which is preliminary data.</text>
</comment>
<dbReference type="Proteomes" id="UP001160390">
    <property type="component" value="Unassembled WGS sequence"/>
</dbReference>
<proteinExistence type="predicted"/>
<protein>
    <submittedName>
        <fullName evidence="1">Uncharacterized protein</fullName>
    </submittedName>
</protein>
<reference evidence="1" key="1">
    <citation type="submission" date="2023-01" db="EMBL/GenBank/DDBJ databases">
        <authorList>
            <person name="Piombo E."/>
        </authorList>
    </citation>
    <scope>NUCLEOTIDE SEQUENCE</scope>
</reference>
<dbReference type="AlphaFoldDB" id="A0AA35V9Z6"/>
<keyword evidence="2" id="KW-1185">Reference proteome</keyword>
<accession>A0AA35V9Z6</accession>
<dbReference type="EMBL" id="CABFNP030001299">
    <property type="protein sequence ID" value="CAI6098726.1"/>
    <property type="molecule type" value="Genomic_DNA"/>
</dbReference>
<evidence type="ECO:0000313" key="1">
    <source>
        <dbReference type="EMBL" id="CAI6098726.1"/>
    </source>
</evidence>
<evidence type="ECO:0000313" key="2">
    <source>
        <dbReference type="Proteomes" id="UP001160390"/>
    </source>
</evidence>
<organism evidence="1 2">
    <name type="scientific">Clonostachys chloroleuca</name>
    <dbReference type="NCBI Taxonomy" id="1926264"/>
    <lineage>
        <taxon>Eukaryota</taxon>
        <taxon>Fungi</taxon>
        <taxon>Dikarya</taxon>
        <taxon>Ascomycota</taxon>
        <taxon>Pezizomycotina</taxon>
        <taxon>Sordariomycetes</taxon>
        <taxon>Hypocreomycetidae</taxon>
        <taxon>Hypocreales</taxon>
        <taxon>Bionectriaceae</taxon>
        <taxon>Clonostachys</taxon>
    </lineage>
</organism>
<sequence>MDSSNINLLALVAKINTCRKTISDMSLTWTFPTGHGAGSAAFNNAIREGIKYKAQQQQAAGFQQFLEALRTGEYLPVVQEQVMAKTREELFTYRASTWTKQDDVNWARVYRELQRTTAIHGGLTEEEFRFYLTIVYRGKRVFFPYHVLYRSQVLEVGWSWDIIYSICCDMAETTTKFCNKHAVKAGLGEDLDGFNVMYELAAIMSQRIKEVKLQWPNASQEEIASRTTDRVSVGPIPHLLATSICHLVHVTATYYDFMNGDKKFDPESSFNRNIKELHPANGQSYEKDQETGKFNPGAFSPKAVNLYEYLAKSLSTYEGDEDQKKKDCDYSVVEMIWAQGSRQYSSEAIHLFAVAANGQATYHIPPNVLTCTYALNMGKGQWPVIVLPLMAEAARIHNDMAVVSFDTFKKRWRWVYDRLTNAMVLTKAFKMKNSHDGIFKEANTWSSEK</sequence>
<name>A0AA35V9Z6_9HYPO</name>